<dbReference type="InterPro" id="IPR013762">
    <property type="entry name" value="Integrase-like_cat_sf"/>
</dbReference>
<evidence type="ECO:0000313" key="4">
    <source>
        <dbReference type="Proteomes" id="UP000306426"/>
    </source>
</evidence>
<proteinExistence type="predicted"/>
<feature type="domain" description="Tyr recombinase" evidence="2">
    <location>
        <begin position="25"/>
        <end position="127"/>
    </location>
</feature>
<dbReference type="SUPFAM" id="SSF56349">
    <property type="entry name" value="DNA breaking-rejoining enzymes"/>
    <property type="match status" value="1"/>
</dbReference>
<name>A0A4T2GVS9_STRSU</name>
<dbReference type="EMBL" id="SSXK01000015">
    <property type="protein sequence ID" value="TII03458.1"/>
    <property type="molecule type" value="Genomic_DNA"/>
</dbReference>
<dbReference type="Gene3D" id="1.10.443.10">
    <property type="entry name" value="Intergrase catalytic core"/>
    <property type="match status" value="1"/>
</dbReference>
<evidence type="ECO:0000313" key="3">
    <source>
        <dbReference type="EMBL" id="TII03458.1"/>
    </source>
</evidence>
<accession>A0A4T2GVS9</accession>
<evidence type="ECO:0000259" key="2">
    <source>
        <dbReference type="Pfam" id="PF00589"/>
    </source>
</evidence>
<gene>
    <name evidence="3" type="ORF">E8L09_06265</name>
</gene>
<keyword evidence="1" id="KW-0233">DNA recombination</keyword>
<dbReference type="GO" id="GO:0006310">
    <property type="term" value="P:DNA recombination"/>
    <property type="evidence" value="ECO:0007669"/>
    <property type="project" value="UniProtKB-KW"/>
</dbReference>
<dbReference type="InterPro" id="IPR002104">
    <property type="entry name" value="Integrase_catalytic"/>
</dbReference>
<organism evidence="3 4">
    <name type="scientific">Streptococcus suis</name>
    <dbReference type="NCBI Taxonomy" id="1307"/>
    <lineage>
        <taxon>Bacteria</taxon>
        <taxon>Bacillati</taxon>
        <taxon>Bacillota</taxon>
        <taxon>Bacilli</taxon>
        <taxon>Lactobacillales</taxon>
        <taxon>Streptococcaceae</taxon>
        <taxon>Streptococcus</taxon>
    </lineage>
</organism>
<dbReference type="AlphaFoldDB" id="A0A4T2GVS9"/>
<dbReference type="Pfam" id="PF00589">
    <property type="entry name" value="Phage_integrase"/>
    <property type="match status" value="1"/>
</dbReference>
<protein>
    <recommendedName>
        <fullName evidence="2">Tyr recombinase domain-containing protein</fullName>
    </recommendedName>
</protein>
<dbReference type="RefSeq" id="WP_136670708.1">
    <property type="nucleotide sequence ID" value="NZ_JANFLZ010000027.1"/>
</dbReference>
<dbReference type="Proteomes" id="UP000306426">
    <property type="component" value="Unassembled WGS sequence"/>
</dbReference>
<dbReference type="GO" id="GO:0015074">
    <property type="term" value="P:DNA integration"/>
    <property type="evidence" value="ECO:0007669"/>
    <property type="project" value="InterPro"/>
</dbReference>
<dbReference type="GO" id="GO:0003677">
    <property type="term" value="F:DNA binding"/>
    <property type="evidence" value="ECO:0007669"/>
    <property type="project" value="InterPro"/>
</dbReference>
<evidence type="ECO:0000256" key="1">
    <source>
        <dbReference type="ARBA" id="ARBA00023172"/>
    </source>
</evidence>
<dbReference type="InterPro" id="IPR011010">
    <property type="entry name" value="DNA_brk_join_enz"/>
</dbReference>
<comment type="caution">
    <text evidence="3">The sequence shown here is derived from an EMBL/GenBank/DDBJ whole genome shotgun (WGS) entry which is preliminary data.</text>
</comment>
<reference evidence="3 4" key="1">
    <citation type="submission" date="2019-04" db="EMBL/GenBank/DDBJ databases">
        <title>Genome analysis of Streptococcus suis strain WUSS286.</title>
        <authorList>
            <person name="Chen H."/>
            <person name="Gao X."/>
            <person name="Wu Z."/>
        </authorList>
    </citation>
    <scope>NUCLEOTIDE SEQUENCE [LARGE SCALE GENOMIC DNA]</scope>
    <source>
        <strain evidence="3 4">WUSS286</strain>
    </source>
</reference>
<sequence>MIERNFCDFTTIRSSVESEPKEAKFLEINEYTSLIECVGQNIRYHSYVIIYLIAGTDIHFAEALGLTWNDISSENKIIDVNKIYNYNTTFDFAPTKNTSSVHKIPIYDHTVKLMKDYKEKCWIENNQNRVYASD</sequence>